<keyword evidence="8" id="KW-0206">Cytoskeleton</keyword>
<dbReference type="InterPro" id="IPR031378">
    <property type="entry name" value="SVBP"/>
</dbReference>
<dbReference type="GeneID" id="116303858"/>
<dbReference type="GO" id="GO:0031397">
    <property type="term" value="P:negative regulation of protein ubiquitination"/>
    <property type="evidence" value="ECO:0007669"/>
    <property type="project" value="TreeGrafter"/>
</dbReference>
<dbReference type="AlphaFoldDB" id="A0A6P8IQW1"/>
<protein>
    <recommendedName>
        <fullName evidence="4">Small vasohibin-binding protein</fullName>
    </recommendedName>
</protein>
<dbReference type="PANTHER" id="PTHR34762">
    <property type="entry name" value="SMALL VASOHIBIN-BINDING PROTEIN"/>
    <property type="match status" value="1"/>
</dbReference>
<evidence type="ECO:0000313" key="10">
    <source>
        <dbReference type="Proteomes" id="UP000515163"/>
    </source>
</evidence>
<evidence type="ECO:0000256" key="8">
    <source>
        <dbReference type="ARBA" id="ARBA00023212"/>
    </source>
</evidence>
<evidence type="ECO:0000256" key="5">
    <source>
        <dbReference type="ARBA" id="ARBA00022490"/>
    </source>
</evidence>
<gene>
    <name evidence="11" type="primary">LOC116303858</name>
</gene>
<dbReference type="GO" id="GO:0005856">
    <property type="term" value="C:cytoskeleton"/>
    <property type="evidence" value="ECO:0007669"/>
    <property type="project" value="UniProtKB-SubCell"/>
</dbReference>
<evidence type="ECO:0000256" key="3">
    <source>
        <dbReference type="ARBA" id="ARBA00006072"/>
    </source>
</evidence>
<sequence>MFHNDEACGTLLEIRQIQATYSPKRSTKPKTFLLLPKVPRFTKFGNNLTRTTFKKEAVNTKSHSYNSQASPRGQKPLKMNPRREENIVSYKKIYLSEMQSKAIGGVPSAPPGTPSSDQLKKIEYVPSLMDIKSQRAIKLKLEKIVHKLRKEEQHTKENSIKQDQKKLKESLIELKQRQRLEIYALNRVMTELENENFKKFMDKKEAVSLGV</sequence>
<dbReference type="Pfam" id="PF15674">
    <property type="entry name" value="CCDC23"/>
    <property type="match status" value="1"/>
</dbReference>
<evidence type="ECO:0000256" key="9">
    <source>
        <dbReference type="SAM" id="MobiDB-lite"/>
    </source>
</evidence>
<dbReference type="GO" id="GO:0045177">
    <property type="term" value="C:apical part of cell"/>
    <property type="evidence" value="ECO:0007669"/>
    <property type="project" value="TreeGrafter"/>
</dbReference>
<evidence type="ECO:0000256" key="7">
    <source>
        <dbReference type="ARBA" id="ARBA00023054"/>
    </source>
</evidence>
<dbReference type="KEGG" id="aten:116303858"/>
<organism evidence="10 11">
    <name type="scientific">Actinia tenebrosa</name>
    <name type="common">Australian red waratah sea anemone</name>
    <dbReference type="NCBI Taxonomy" id="6105"/>
    <lineage>
        <taxon>Eukaryota</taxon>
        <taxon>Metazoa</taxon>
        <taxon>Cnidaria</taxon>
        <taxon>Anthozoa</taxon>
        <taxon>Hexacorallia</taxon>
        <taxon>Actiniaria</taxon>
        <taxon>Actiniidae</taxon>
        <taxon>Actinia</taxon>
    </lineage>
</organism>
<keyword evidence="10" id="KW-1185">Reference proteome</keyword>
<dbReference type="GO" id="GO:0009306">
    <property type="term" value="P:protein secretion"/>
    <property type="evidence" value="ECO:0007669"/>
    <property type="project" value="TreeGrafter"/>
</dbReference>
<dbReference type="GO" id="GO:0005576">
    <property type="term" value="C:extracellular region"/>
    <property type="evidence" value="ECO:0007669"/>
    <property type="project" value="UniProtKB-SubCell"/>
</dbReference>
<feature type="compositionally biased region" description="Polar residues" evidence="9">
    <location>
        <begin position="59"/>
        <end position="71"/>
    </location>
</feature>
<comment type="similarity">
    <text evidence="3">Belongs to the SVBP family.</text>
</comment>
<dbReference type="OrthoDB" id="10035051at2759"/>
<name>A0A6P8IQW1_ACTTE</name>
<keyword evidence="7" id="KW-0175">Coiled coil</keyword>
<feature type="region of interest" description="Disordered" evidence="9">
    <location>
        <begin position="55"/>
        <end position="78"/>
    </location>
</feature>
<evidence type="ECO:0000313" key="11">
    <source>
        <dbReference type="RefSeq" id="XP_031569329.1"/>
    </source>
</evidence>
<proteinExistence type="inferred from homology"/>
<reference evidence="11" key="1">
    <citation type="submission" date="2025-08" db="UniProtKB">
        <authorList>
            <consortium name="RefSeq"/>
        </authorList>
    </citation>
    <scope>IDENTIFICATION</scope>
</reference>
<evidence type="ECO:0000256" key="4">
    <source>
        <dbReference type="ARBA" id="ARBA00018251"/>
    </source>
</evidence>
<keyword evidence="6" id="KW-0964">Secreted</keyword>
<evidence type="ECO:0000256" key="2">
    <source>
        <dbReference type="ARBA" id="ARBA00004613"/>
    </source>
</evidence>
<keyword evidence="5" id="KW-0963">Cytoplasm</keyword>
<dbReference type="RefSeq" id="XP_031569329.1">
    <property type="nucleotide sequence ID" value="XM_031713469.1"/>
</dbReference>
<evidence type="ECO:0000256" key="6">
    <source>
        <dbReference type="ARBA" id="ARBA00022525"/>
    </source>
</evidence>
<dbReference type="InParanoid" id="A0A6P8IQW1"/>
<evidence type="ECO:0000256" key="1">
    <source>
        <dbReference type="ARBA" id="ARBA00004245"/>
    </source>
</evidence>
<dbReference type="Proteomes" id="UP000515163">
    <property type="component" value="Unplaced"/>
</dbReference>
<comment type="subcellular location">
    <subcellularLocation>
        <location evidence="1">Cytoplasm</location>
        <location evidence="1">Cytoskeleton</location>
    </subcellularLocation>
    <subcellularLocation>
        <location evidence="2">Secreted</location>
    </subcellularLocation>
</comment>
<accession>A0A6P8IQW1</accession>
<dbReference type="PANTHER" id="PTHR34762:SF1">
    <property type="entry name" value="SMALL VASOHIBIN-BINDING PROTEIN"/>
    <property type="match status" value="1"/>
</dbReference>